<evidence type="ECO:0000313" key="8">
    <source>
        <dbReference type="EMBL" id="OJJ36405.1"/>
    </source>
</evidence>
<evidence type="ECO:0000259" key="7">
    <source>
        <dbReference type="Pfam" id="PF01636"/>
    </source>
</evidence>
<dbReference type="OrthoDB" id="2968323at2759"/>
<evidence type="ECO:0000313" key="9">
    <source>
        <dbReference type="Proteomes" id="UP000184383"/>
    </source>
</evidence>
<keyword evidence="9" id="KW-1185">Reference proteome</keyword>
<protein>
    <recommendedName>
        <fullName evidence="3">Altered inheritance of mitochondria protein 9, mitochondrial</fullName>
    </recommendedName>
    <alternativeName>
        <fullName evidence="6">Found in mitochondrial proteome protein 29</fullName>
    </alternativeName>
</protein>
<evidence type="ECO:0000256" key="6">
    <source>
        <dbReference type="ARBA" id="ARBA00031849"/>
    </source>
</evidence>
<dbReference type="Gene3D" id="3.90.1200.10">
    <property type="match status" value="1"/>
</dbReference>
<dbReference type="AlphaFoldDB" id="A0A1L9RN84"/>
<dbReference type="GO" id="GO:0005739">
    <property type="term" value="C:mitochondrion"/>
    <property type="evidence" value="ECO:0007669"/>
    <property type="project" value="UniProtKB-SubCell"/>
</dbReference>
<comment type="subcellular location">
    <subcellularLocation>
        <location evidence="1">Mitochondrion</location>
    </subcellularLocation>
</comment>
<keyword evidence="5" id="KW-0496">Mitochondrion</keyword>
<dbReference type="RefSeq" id="XP_040690081.1">
    <property type="nucleotide sequence ID" value="XM_040834805.1"/>
</dbReference>
<dbReference type="InterPro" id="IPR011009">
    <property type="entry name" value="Kinase-like_dom_sf"/>
</dbReference>
<dbReference type="PANTHER" id="PTHR36091">
    <property type="entry name" value="ALTERED INHERITANCE OF MITOCHONDRIA PROTEIN 9, MITOCHONDRIAL"/>
    <property type="match status" value="1"/>
</dbReference>
<gene>
    <name evidence="8" type="ORF">ASPWEDRAFT_37969</name>
</gene>
<dbReference type="Pfam" id="PF01636">
    <property type="entry name" value="APH"/>
    <property type="match status" value="1"/>
</dbReference>
<feature type="domain" description="Aminoglycoside phosphotransferase" evidence="7">
    <location>
        <begin position="39"/>
        <end position="75"/>
    </location>
</feature>
<name>A0A1L9RN84_ASPWE</name>
<sequence>MKELTLLASTAQNDPAAHIQLLEKYLTVTPYLLDLGKKFTRSTLWHTDLYSPNLFVQDNRITAVIDWQEVWPGPLFLQAKPSPLVNYQGEILLSRPDNFDTLDDEHKTQIKQQISKSTLFQLYLIETEERNPALAETYHLDHGKTRRLTIEFAGNTWDDDLVSFREALINIERYEPCLELGKKI</sequence>
<reference evidence="9" key="1">
    <citation type="journal article" date="2017" name="Genome Biol.">
        <title>Comparative genomics reveals high biological diversity and specific adaptations in the industrially and medically important fungal genus Aspergillus.</title>
        <authorList>
            <person name="de Vries R.P."/>
            <person name="Riley R."/>
            <person name="Wiebenga A."/>
            <person name="Aguilar-Osorio G."/>
            <person name="Amillis S."/>
            <person name="Uchima C.A."/>
            <person name="Anderluh G."/>
            <person name="Asadollahi M."/>
            <person name="Askin M."/>
            <person name="Barry K."/>
            <person name="Battaglia E."/>
            <person name="Bayram O."/>
            <person name="Benocci T."/>
            <person name="Braus-Stromeyer S.A."/>
            <person name="Caldana C."/>
            <person name="Canovas D."/>
            <person name="Cerqueira G.C."/>
            <person name="Chen F."/>
            <person name="Chen W."/>
            <person name="Choi C."/>
            <person name="Clum A."/>
            <person name="Dos Santos R.A."/>
            <person name="Damasio A.R."/>
            <person name="Diallinas G."/>
            <person name="Emri T."/>
            <person name="Fekete E."/>
            <person name="Flipphi M."/>
            <person name="Freyberg S."/>
            <person name="Gallo A."/>
            <person name="Gournas C."/>
            <person name="Habgood R."/>
            <person name="Hainaut M."/>
            <person name="Harispe M.L."/>
            <person name="Henrissat B."/>
            <person name="Hilden K.S."/>
            <person name="Hope R."/>
            <person name="Hossain A."/>
            <person name="Karabika E."/>
            <person name="Karaffa L."/>
            <person name="Karanyi Z."/>
            <person name="Krasevec N."/>
            <person name="Kuo A."/>
            <person name="Kusch H."/>
            <person name="LaButti K."/>
            <person name="Lagendijk E.L."/>
            <person name="Lapidus A."/>
            <person name="Levasseur A."/>
            <person name="Lindquist E."/>
            <person name="Lipzen A."/>
            <person name="Logrieco A.F."/>
            <person name="MacCabe A."/>
            <person name="Maekelae M.R."/>
            <person name="Malavazi I."/>
            <person name="Melin P."/>
            <person name="Meyer V."/>
            <person name="Mielnichuk N."/>
            <person name="Miskei M."/>
            <person name="Molnar A.P."/>
            <person name="Mule G."/>
            <person name="Ngan C.Y."/>
            <person name="Orejas M."/>
            <person name="Orosz E."/>
            <person name="Ouedraogo J.P."/>
            <person name="Overkamp K.M."/>
            <person name="Park H.-S."/>
            <person name="Perrone G."/>
            <person name="Piumi F."/>
            <person name="Punt P.J."/>
            <person name="Ram A.F."/>
            <person name="Ramon A."/>
            <person name="Rauscher S."/>
            <person name="Record E."/>
            <person name="Riano-Pachon D.M."/>
            <person name="Robert V."/>
            <person name="Roehrig J."/>
            <person name="Ruller R."/>
            <person name="Salamov A."/>
            <person name="Salih N.S."/>
            <person name="Samson R.A."/>
            <person name="Sandor E."/>
            <person name="Sanguinetti M."/>
            <person name="Schuetze T."/>
            <person name="Sepcic K."/>
            <person name="Shelest E."/>
            <person name="Sherlock G."/>
            <person name="Sophianopoulou V."/>
            <person name="Squina F.M."/>
            <person name="Sun H."/>
            <person name="Susca A."/>
            <person name="Todd R.B."/>
            <person name="Tsang A."/>
            <person name="Unkles S.E."/>
            <person name="van de Wiele N."/>
            <person name="van Rossen-Uffink D."/>
            <person name="Oliveira J.V."/>
            <person name="Vesth T.C."/>
            <person name="Visser J."/>
            <person name="Yu J.-H."/>
            <person name="Zhou M."/>
            <person name="Andersen M.R."/>
            <person name="Archer D.B."/>
            <person name="Baker S.E."/>
            <person name="Benoit I."/>
            <person name="Brakhage A.A."/>
            <person name="Braus G.H."/>
            <person name="Fischer R."/>
            <person name="Frisvad J.C."/>
            <person name="Goldman G.H."/>
            <person name="Houbraken J."/>
            <person name="Oakley B."/>
            <person name="Pocsi I."/>
            <person name="Scazzocchio C."/>
            <person name="Seiboth B."/>
            <person name="vanKuyk P.A."/>
            <person name="Wortman J."/>
            <person name="Dyer P.S."/>
            <person name="Grigoriev I.V."/>
        </authorList>
    </citation>
    <scope>NUCLEOTIDE SEQUENCE [LARGE SCALE GENOMIC DNA]</scope>
    <source>
        <strain evidence="9">DTO 134E9</strain>
    </source>
</reference>
<accession>A0A1L9RN84</accession>
<keyword evidence="4" id="KW-0809">Transit peptide</keyword>
<dbReference type="VEuPathDB" id="FungiDB:ASPWEDRAFT_37969"/>
<evidence type="ECO:0000256" key="5">
    <source>
        <dbReference type="ARBA" id="ARBA00023128"/>
    </source>
</evidence>
<evidence type="ECO:0000256" key="1">
    <source>
        <dbReference type="ARBA" id="ARBA00004173"/>
    </source>
</evidence>
<evidence type="ECO:0000256" key="2">
    <source>
        <dbReference type="ARBA" id="ARBA00005543"/>
    </source>
</evidence>
<evidence type="ECO:0000256" key="3">
    <source>
        <dbReference type="ARBA" id="ARBA00016197"/>
    </source>
</evidence>
<dbReference type="SUPFAM" id="SSF56112">
    <property type="entry name" value="Protein kinase-like (PK-like)"/>
    <property type="match status" value="1"/>
</dbReference>
<dbReference type="GeneID" id="63750653"/>
<comment type="similarity">
    <text evidence="2">Belongs to the AIM9 family.</text>
</comment>
<dbReference type="Proteomes" id="UP000184383">
    <property type="component" value="Unassembled WGS sequence"/>
</dbReference>
<dbReference type="PANTHER" id="PTHR36091:SF1">
    <property type="entry name" value="ALTERED INHERITANCE OF MITOCHONDRIA PROTEIN 9, MITOCHONDRIAL"/>
    <property type="match status" value="1"/>
</dbReference>
<dbReference type="InterPro" id="IPR002575">
    <property type="entry name" value="Aminoglycoside_PTrfase"/>
</dbReference>
<organism evidence="8 9">
    <name type="scientific">Aspergillus wentii DTO 134E9</name>
    <dbReference type="NCBI Taxonomy" id="1073089"/>
    <lineage>
        <taxon>Eukaryota</taxon>
        <taxon>Fungi</taxon>
        <taxon>Dikarya</taxon>
        <taxon>Ascomycota</taxon>
        <taxon>Pezizomycotina</taxon>
        <taxon>Eurotiomycetes</taxon>
        <taxon>Eurotiomycetidae</taxon>
        <taxon>Eurotiales</taxon>
        <taxon>Aspergillaceae</taxon>
        <taxon>Aspergillus</taxon>
        <taxon>Aspergillus subgen. Cremei</taxon>
    </lineage>
</organism>
<proteinExistence type="inferred from homology"/>
<dbReference type="EMBL" id="KV878211">
    <property type="protein sequence ID" value="OJJ36405.1"/>
    <property type="molecule type" value="Genomic_DNA"/>
</dbReference>
<dbReference type="InterPro" id="IPR051035">
    <property type="entry name" value="Mito_inheritance_9"/>
</dbReference>
<evidence type="ECO:0000256" key="4">
    <source>
        <dbReference type="ARBA" id="ARBA00022946"/>
    </source>
</evidence>